<dbReference type="PROSITE" id="PS50190">
    <property type="entry name" value="SEC7"/>
    <property type="match status" value="1"/>
</dbReference>
<dbReference type="Gene3D" id="1.10.1000.11">
    <property type="entry name" value="Arf Nucleotide-binding Site Opener,domain 2"/>
    <property type="match status" value="1"/>
</dbReference>
<reference evidence="4" key="2">
    <citation type="journal article" date="2017" name="Sci. Adv.">
        <title>A tail of two voltages: Proteomic comparison of the three electric organs of the electric eel.</title>
        <authorList>
            <person name="Traeger L.L."/>
            <person name="Sabat G."/>
            <person name="Barrett-Wilt G.A."/>
            <person name="Wells G.B."/>
            <person name="Sussman M.R."/>
        </authorList>
    </citation>
    <scope>NUCLEOTIDE SEQUENCE [LARGE SCALE GENOMIC DNA]</scope>
</reference>
<reference evidence="3" key="4">
    <citation type="submission" date="2025-08" db="UniProtKB">
        <authorList>
            <consortium name="Ensembl"/>
        </authorList>
    </citation>
    <scope>IDENTIFICATION</scope>
</reference>
<organism evidence="3 4">
    <name type="scientific">Electrophorus electricus</name>
    <name type="common">Electric eel</name>
    <name type="synonym">Gymnotus electricus</name>
    <dbReference type="NCBI Taxonomy" id="8005"/>
    <lineage>
        <taxon>Eukaryota</taxon>
        <taxon>Metazoa</taxon>
        <taxon>Chordata</taxon>
        <taxon>Craniata</taxon>
        <taxon>Vertebrata</taxon>
        <taxon>Euteleostomi</taxon>
        <taxon>Actinopterygii</taxon>
        <taxon>Neopterygii</taxon>
        <taxon>Teleostei</taxon>
        <taxon>Ostariophysi</taxon>
        <taxon>Gymnotiformes</taxon>
        <taxon>Gymnotoidei</taxon>
        <taxon>Gymnotidae</taxon>
        <taxon>Electrophorus</taxon>
    </lineage>
</organism>
<accession>A0A4W4DMW4</accession>
<dbReference type="AlphaFoldDB" id="A0A4W4DMW4"/>
<reference evidence="4" key="1">
    <citation type="journal article" date="2014" name="Science">
        <title>Nonhuman genetics. Genomic basis for the convergent evolution of electric organs.</title>
        <authorList>
            <person name="Gallant J.R."/>
            <person name="Traeger L.L."/>
            <person name="Volkening J.D."/>
            <person name="Moffett H."/>
            <person name="Chen P.H."/>
            <person name="Novina C.D."/>
            <person name="Phillips G.N.Jr."/>
            <person name="Anand R."/>
            <person name="Wells G.B."/>
            <person name="Pinch M."/>
            <person name="Guth R."/>
            <person name="Unguez G.A."/>
            <person name="Albert J.S."/>
            <person name="Zakon H.H."/>
            <person name="Samanta M.P."/>
            <person name="Sussman M.R."/>
        </authorList>
    </citation>
    <scope>NUCLEOTIDE SEQUENCE [LARGE SCALE GENOMIC DNA]</scope>
</reference>
<keyword evidence="4" id="KW-1185">Reference proteome</keyword>
<feature type="region of interest" description="Disordered" evidence="1">
    <location>
        <begin position="1"/>
        <end position="47"/>
    </location>
</feature>
<dbReference type="Ensembl" id="ENSEEET00000000447.2">
    <property type="protein sequence ID" value="ENSEEEP00000000439.2"/>
    <property type="gene ID" value="ENSEEEG00000000327.2"/>
</dbReference>
<reference evidence="3" key="5">
    <citation type="submission" date="2025-09" db="UniProtKB">
        <authorList>
            <consortium name="Ensembl"/>
        </authorList>
    </citation>
    <scope>IDENTIFICATION</scope>
</reference>
<dbReference type="SUPFAM" id="SSF48425">
    <property type="entry name" value="Sec7 domain"/>
    <property type="match status" value="1"/>
</dbReference>
<dbReference type="GeneTree" id="ENSGT00940000156591"/>
<evidence type="ECO:0000313" key="4">
    <source>
        <dbReference type="Proteomes" id="UP000314983"/>
    </source>
</evidence>
<dbReference type="Proteomes" id="UP000314983">
    <property type="component" value="Chromosome 24"/>
</dbReference>
<name>A0A4W4DMW4_ELEEL</name>
<reference evidence="3" key="3">
    <citation type="submission" date="2020-05" db="EMBL/GenBank/DDBJ databases">
        <title>Electrophorus electricus (electric eel) genome, fEleEle1, primary haplotype.</title>
        <authorList>
            <person name="Myers G."/>
            <person name="Meyer A."/>
            <person name="Fedrigo O."/>
            <person name="Formenti G."/>
            <person name="Rhie A."/>
            <person name="Tracey A."/>
            <person name="Sims Y."/>
            <person name="Jarvis E.D."/>
        </authorList>
    </citation>
    <scope>NUCLEOTIDE SEQUENCE [LARGE SCALE GENOMIC DNA]</scope>
</reference>
<proteinExistence type="predicted"/>
<dbReference type="PANTHER" id="PTHR10663:SF376">
    <property type="entry name" value="PH AND SEC7 DOMAIN-CONTAINING PROTEIN"/>
    <property type="match status" value="1"/>
</dbReference>
<dbReference type="InterPro" id="IPR023394">
    <property type="entry name" value="Sec7_C_sf"/>
</dbReference>
<dbReference type="PANTHER" id="PTHR10663">
    <property type="entry name" value="GUANYL-NUCLEOTIDE EXCHANGE FACTOR"/>
    <property type="match status" value="1"/>
</dbReference>
<feature type="compositionally biased region" description="Basic and acidic residues" evidence="1">
    <location>
        <begin position="27"/>
        <end position="41"/>
    </location>
</feature>
<protein>
    <recommendedName>
        <fullName evidence="2">SEC7 domain-containing protein</fullName>
    </recommendedName>
</protein>
<dbReference type="GO" id="GO:0005085">
    <property type="term" value="F:guanyl-nucleotide exchange factor activity"/>
    <property type="evidence" value="ECO:0007669"/>
    <property type="project" value="InterPro"/>
</dbReference>
<feature type="domain" description="SEC7" evidence="2">
    <location>
        <begin position="41"/>
        <end position="203"/>
    </location>
</feature>
<sequence length="205" mass="23298">MDLVLECLTKPTKKNAEATNPAEDEVDSKTGQDKETNKEVKEEDDGEERLAVVRHASVNGENELSLLLQNKESQETVRCLASQLYNVLNMVAKAYLAFVDFTGMRLDVALRLFLKAFMLEGSNEKQAHILAHFYERYHHCNPTAVASVDVVHCLTCVMMVLNTELHGENVILKMSCKDFLRILRRVDGGHVFPEKLSKRMYHSPF</sequence>
<dbReference type="InterPro" id="IPR000904">
    <property type="entry name" value="Sec7_dom"/>
</dbReference>
<evidence type="ECO:0000313" key="3">
    <source>
        <dbReference type="Ensembl" id="ENSEEEP00000000439.2"/>
    </source>
</evidence>
<dbReference type="GO" id="GO:0032012">
    <property type="term" value="P:regulation of ARF protein signal transduction"/>
    <property type="evidence" value="ECO:0007669"/>
    <property type="project" value="InterPro"/>
</dbReference>
<dbReference type="Pfam" id="PF01369">
    <property type="entry name" value="Sec7"/>
    <property type="match status" value="1"/>
</dbReference>
<dbReference type="InterPro" id="IPR035999">
    <property type="entry name" value="Sec7_dom_sf"/>
</dbReference>
<evidence type="ECO:0000259" key="2">
    <source>
        <dbReference type="PROSITE" id="PS50190"/>
    </source>
</evidence>
<dbReference type="SMART" id="SM00222">
    <property type="entry name" value="Sec7"/>
    <property type="match status" value="1"/>
</dbReference>
<evidence type="ECO:0000256" key="1">
    <source>
        <dbReference type="SAM" id="MobiDB-lite"/>
    </source>
</evidence>